<sequence length="75" mass="8288">MSDLEKNSIHWHCLSAGFSVVNGPHADAVESNSWSIFLIPDNEDTPGIISEEELRGSSLPVKNCDSSSPRIFRFL</sequence>
<proteinExistence type="predicted"/>
<dbReference type="AlphaFoldDB" id="A0A8X6P6F0"/>
<accession>A0A8X6P6F0</accession>
<comment type="caution">
    <text evidence="1">The sequence shown here is derived from an EMBL/GenBank/DDBJ whole genome shotgun (WGS) entry which is preliminary data.</text>
</comment>
<dbReference type="EMBL" id="BMAW01112032">
    <property type="protein sequence ID" value="GFT50781.1"/>
    <property type="molecule type" value="Genomic_DNA"/>
</dbReference>
<protein>
    <submittedName>
        <fullName evidence="1">Uncharacterized protein</fullName>
    </submittedName>
</protein>
<reference evidence="1" key="1">
    <citation type="submission" date="2020-08" db="EMBL/GenBank/DDBJ databases">
        <title>Multicomponent nature underlies the extraordinary mechanical properties of spider dragline silk.</title>
        <authorList>
            <person name="Kono N."/>
            <person name="Nakamura H."/>
            <person name="Mori M."/>
            <person name="Yoshida Y."/>
            <person name="Ohtoshi R."/>
            <person name="Malay A.D."/>
            <person name="Moran D.A.P."/>
            <person name="Tomita M."/>
            <person name="Numata K."/>
            <person name="Arakawa K."/>
        </authorList>
    </citation>
    <scope>NUCLEOTIDE SEQUENCE</scope>
</reference>
<dbReference type="Proteomes" id="UP000887013">
    <property type="component" value="Unassembled WGS sequence"/>
</dbReference>
<evidence type="ECO:0000313" key="1">
    <source>
        <dbReference type="EMBL" id="GFT50781.1"/>
    </source>
</evidence>
<keyword evidence="2" id="KW-1185">Reference proteome</keyword>
<gene>
    <name evidence="1" type="ORF">NPIL_434202</name>
</gene>
<name>A0A8X6P6F0_NEPPI</name>
<evidence type="ECO:0000313" key="2">
    <source>
        <dbReference type="Proteomes" id="UP000887013"/>
    </source>
</evidence>
<organism evidence="1 2">
    <name type="scientific">Nephila pilipes</name>
    <name type="common">Giant wood spider</name>
    <name type="synonym">Nephila maculata</name>
    <dbReference type="NCBI Taxonomy" id="299642"/>
    <lineage>
        <taxon>Eukaryota</taxon>
        <taxon>Metazoa</taxon>
        <taxon>Ecdysozoa</taxon>
        <taxon>Arthropoda</taxon>
        <taxon>Chelicerata</taxon>
        <taxon>Arachnida</taxon>
        <taxon>Araneae</taxon>
        <taxon>Araneomorphae</taxon>
        <taxon>Entelegynae</taxon>
        <taxon>Araneoidea</taxon>
        <taxon>Nephilidae</taxon>
        <taxon>Nephila</taxon>
    </lineage>
</organism>